<keyword evidence="3" id="KW-1185">Reference proteome</keyword>
<name>A0ABQ0LTC9_MYCCL</name>
<evidence type="ECO:0000313" key="2">
    <source>
        <dbReference type="EMBL" id="GAT54325.1"/>
    </source>
</evidence>
<proteinExistence type="predicted"/>
<feature type="region of interest" description="Disordered" evidence="1">
    <location>
        <begin position="1"/>
        <end position="22"/>
    </location>
</feature>
<sequence length="212" mass="23435">MASLAHYKPRTHGTRWTTAGRSGAMEEQAGVRDGWGMVLDDCCPSSESAVLALPYQASQQPNSCIPAQQQSIPALVPSFATIWPQIVVPRRRHPVHLVYIVWRHSSASDLHETSQGGSPDTQKRVLAVSPPVKASYIVPQLPRYEAEPTTPLISLSEPSDTTPESMEHEGTCMRRFWLALRGETLATSTTSREFRILQYLHPFLVGIACIFG</sequence>
<gene>
    <name evidence="2" type="ORF">MCHLO_11191</name>
</gene>
<dbReference type="EMBL" id="DF848616">
    <property type="protein sequence ID" value="GAT54325.1"/>
    <property type="molecule type" value="Genomic_DNA"/>
</dbReference>
<evidence type="ECO:0000256" key="1">
    <source>
        <dbReference type="SAM" id="MobiDB-lite"/>
    </source>
</evidence>
<accession>A0ABQ0LTC9</accession>
<dbReference type="Proteomes" id="UP000815677">
    <property type="component" value="Unassembled WGS sequence"/>
</dbReference>
<organism evidence="2 3">
    <name type="scientific">Mycena chlorophos</name>
    <name type="common">Agaric fungus</name>
    <name type="synonym">Agaricus chlorophos</name>
    <dbReference type="NCBI Taxonomy" id="658473"/>
    <lineage>
        <taxon>Eukaryota</taxon>
        <taxon>Fungi</taxon>
        <taxon>Dikarya</taxon>
        <taxon>Basidiomycota</taxon>
        <taxon>Agaricomycotina</taxon>
        <taxon>Agaricomycetes</taxon>
        <taxon>Agaricomycetidae</taxon>
        <taxon>Agaricales</taxon>
        <taxon>Marasmiineae</taxon>
        <taxon>Mycenaceae</taxon>
        <taxon>Mycena</taxon>
    </lineage>
</organism>
<evidence type="ECO:0000313" key="3">
    <source>
        <dbReference type="Proteomes" id="UP000815677"/>
    </source>
</evidence>
<protein>
    <submittedName>
        <fullName evidence="2">Uncharacterized protein</fullName>
    </submittedName>
</protein>
<reference evidence="2" key="1">
    <citation type="submission" date="2014-09" db="EMBL/GenBank/DDBJ databases">
        <title>Genome sequence of the luminous mushroom Mycena chlorophos for searching fungal bioluminescence genes.</title>
        <authorList>
            <person name="Tanaka Y."/>
            <person name="Kasuga D."/>
            <person name="Oba Y."/>
            <person name="Hase S."/>
            <person name="Sato K."/>
            <person name="Oba Y."/>
            <person name="Sakakibara Y."/>
        </authorList>
    </citation>
    <scope>NUCLEOTIDE SEQUENCE</scope>
</reference>